<dbReference type="Pfam" id="PF00171">
    <property type="entry name" value="Aldedh"/>
    <property type="match status" value="1"/>
</dbReference>
<dbReference type="EC" id="1.2.1.16" evidence="4"/>
<sequence>MAAVHSGFVNGAWLAGREAETVITDPATEDEIGVIALSSAGIVPTVLDSAERGFSHWRQVSPAMRSEILRKAAASLRRDAEDIARAIVVEQGKPLGEARIEVAVSADIIDWSAAEGQRQYGRVIAPRDPRFHQFVQQEPVGVSLLIPSWNVPLLFVARKLSEALAAGCSAIMIGNKQVPSAATSVFAALAEAGLPEGVANLVFGSNTQLCAAFLGSGRVAKLSFTGSTGVGRALARQAADHVVKTTLELGGHAPTIIDRDVDVPTVAQTVAASKFRNCGQVCNSPTRIFVHRAIYDEFANAFCTGAAELKLGHGLDETSHMGPLSSARQLRRVEAMTDDVRTRGGRVLTGGSALDGPGYFHAPTVVDQLPEDAAILNEEPFGPIAALIAYDDLDTAIARANALTFGLAGYCFTNSRLTQHRVSCDLRVGMLGINTPQISLPETPFGGLGQSGYGTEGGIEGVAGYMTPKYVSQCVG</sequence>
<comment type="similarity">
    <text evidence="1">Belongs to the aldehyde dehydrogenase family.</text>
</comment>
<dbReference type="InterPro" id="IPR050740">
    <property type="entry name" value="Aldehyde_DH_Superfamily"/>
</dbReference>
<dbReference type="SUPFAM" id="SSF53720">
    <property type="entry name" value="ALDH-like"/>
    <property type="match status" value="1"/>
</dbReference>
<dbReference type="GO" id="GO:0004777">
    <property type="term" value="F:succinate-semialdehyde dehydrogenase (NAD+) activity"/>
    <property type="evidence" value="ECO:0007669"/>
    <property type="project" value="TreeGrafter"/>
</dbReference>
<dbReference type="InterPro" id="IPR015590">
    <property type="entry name" value="Aldehyde_DH_dom"/>
</dbReference>
<dbReference type="EMBL" id="JSUQ01000016">
    <property type="protein sequence ID" value="KHQ51690.1"/>
    <property type="molecule type" value="Genomic_DNA"/>
</dbReference>
<comment type="caution">
    <text evidence="4">The sequence shown here is derived from an EMBL/GenBank/DDBJ whole genome shotgun (WGS) entry which is preliminary data.</text>
</comment>
<dbReference type="InterPro" id="IPR016163">
    <property type="entry name" value="Ald_DH_C"/>
</dbReference>
<feature type="domain" description="Aldehyde dehydrogenase" evidence="3">
    <location>
        <begin position="13"/>
        <end position="471"/>
    </location>
</feature>
<evidence type="ECO:0000313" key="5">
    <source>
        <dbReference type="Proteomes" id="UP000030960"/>
    </source>
</evidence>
<dbReference type="PATRIC" id="fig|1515334.3.peg.3882"/>
<dbReference type="GO" id="GO:0009450">
    <property type="term" value="P:gamma-aminobutyric acid catabolic process"/>
    <property type="evidence" value="ECO:0007669"/>
    <property type="project" value="TreeGrafter"/>
</dbReference>
<dbReference type="InterPro" id="IPR016161">
    <property type="entry name" value="Ald_DH/histidinol_DH"/>
</dbReference>
<dbReference type="CDD" id="cd07103">
    <property type="entry name" value="ALDH_F5_SSADH_GabD"/>
    <property type="match status" value="1"/>
</dbReference>
<protein>
    <submittedName>
        <fullName evidence="4">Succinate-semialdehyde dehydrogenase (NADP+)</fullName>
        <ecNumber evidence="4">1.2.1.16</ecNumber>
    </submittedName>
</protein>
<dbReference type="PANTHER" id="PTHR43353:SF5">
    <property type="entry name" value="SUCCINATE-SEMIALDEHYDE DEHYDROGENASE, MITOCHONDRIAL"/>
    <property type="match status" value="1"/>
</dbReference>
<dbReference type="Gene3D" id="3.40.605.10">
    <property type="entry name" value="Aldehyde Dehydrogenase, Chain A, domain 1"/>
    <property type="match status" value="1"/>
</dbReference>
<keyword evidence="5" id="KW-1185">Reference proteome</keyword>
<proteinExistence type="inferred from homology"/>
<dbReference type="InterPro" id="IPR016162">
    <property type="entry name" value="Ald_DH_N"/>
</dbReference>
<evidence type="ECO:0000259" key="3">
    <source>
        <dbReference type="Pfam" id="PF00171"/>
    </source>
</evidence>
<dbReference type="PANTHER" id="PTHR43353">
    <property type="entry name" value="SUCCINATE-SEMIALDEHYDE DEHYDROGENASE, MITOCHONDRIAL"/>
    <property type="match status" value="1"/>
</dbReference>
<dbReference type="Gene3D" id="3.40.309.10">
    <property type="entry name" value="Aldehyde Dehydrogenase, Chain A, domain 2"/>
    <property type="match status" value="1"/>
</dbReference>
<reference evidence="4 5" key="1">
    <citation type="submission" date="2014-10" db="EMBL/GenBank/DDBJ databases">
        <title>Genome sequence of Ponticoccus sp. strain UMTAT08 isolated from clonal culture of toxic dinoflagellate Alexandrium tamiyavanichii.</title>
        <authorList>
            <person name="Gan H.Y."/>
            <person name="Muhd D.-D."/>
            <person name="Mohd Noor M.E."/>
            <person name="Yeong Y.S."/>
            <person name="Usup G."/>
        </authorList>
    </citation>
    <scope>NUCLEOTIDE SEQUENCE [LARGE SCALE GENOMIC DNA]</scope>
    <source>
        <strain evidence="4 5">UMTAT08</strain>
    </source>
</reference>
<dbReference type="RefSeq" id="WP_043144496.1">
    <property type="nucleotide sequence ID" value="NZ_JSUQ01000016.1"/>
</dbReference>
<name>A0A0B3RKA9_9RHOB</name>
<organism evidence="4 5">
    <name type="scientific">Mameliella alba</name>
    <dbReference type="NCBI Taxonomy" id="561184"/>
    <lineage>
        <taxon>Bacteria</taxon>
        <taxon>Pseudomonadati</taxon>
        <taxon>Pseudomonadota</taxon>
        <taxon>Alphaproteobacteria</taxon>
        <taxon>Rhodobacterales</taxon>
        <taxon>Roseobacteraceae</taxon>
        <taxon>Mameliella</taxon>
    </lineage>
</organism>
<gene>
    <name evidence="4" type="ORF">OA50_03853</name>
</gene>
<dbReference type="AlphaFoldDB" id="A0A0B3RKA9"/>
<keyword evidence="2 4" id="KW-0560">Oxidoreductase</keyword>
<dbReference type="Proteomes" id="UP000030960">
    <property type="component" value="Unassembled WGS sequence"/>
</dbReference>
<evidence type="ECO:0000313" key="4">
    <source>
        <dbReference type="EMBL" id="KHQ51690.1"/>
    </source>
</evidence>
<evidence type="ECO:0000256" key="1">
    <source>
        <dbReference type="ARBA" id="ARBA00009986"/>
    </source>
</evidence>
<dbReference type="FunFam" id="3.40.605.10:FF:000063">
    <property type="entry name" value="Succinate-semialdehyde dehydrogenase, mitochondrial"/>
    <property type="match status" value="1"/>
</dbReference>
<accession>A0A0B3RKA9</accession>
<evidence type="ECO:0000256" key="2">
    <source>
        <dbReference type="ARBA" id="ARBA00023002"/>
    </source>
</evidence>